<gene>
    <name evidence="6" type="ORF">ACA1_358610</name>
</gene>
<evidence type="ECO:0000313" key="6">
    <source>
        <dbReference type="EMBL" id="ELR13563.1"/>
    </source>
</evidence>
<dbReference type="Gene3D" id="3.40.50.1820">
    <property type="entry name" value="alpha/beta hydrolase"/>
    <property type="match status" value="1"/>
</dbReference>
<evidence type="ECO:0000256" key="3">
    <source>
        <dbReference type="ARBA" id="ARBA00022677"/>
    </source>
</evidence>
<dbReference type="OrthoDB" id="448051at2759"/>
<dbReference type="KEGG" id="acan:ACA1_358610"/>
<dbReference type="GeneID" id="14914118"/>
<feature type="transmembrane region" description="Helical" evidence="5">
    <location>
        <begin position="187"/>
        <end position="205"/>
    </location>
</feature>
<protein>
    <recommendedName>
        <fullName evidence="8">Lipid droplet-associated hydrolase</fullName>
    </recommendedName>
</protein>
<comment type="subcellular location">
    <subcellularLocation>
        <location evidence="1">Lipid droplet</location>
    </subcellularLocation>
</comment>
<dbReference type="GO" id="GO:0019915">
    <property type="term" value="P:lipid storage"/>
    <property type="evidence" value="ECO:0007669"/>
    <property type="project" value="InterPro"/>
</dbReference>
<dbReference type="Pfam" id="PF10230">
    <property type="entry name" value="LIDHydrolase"/>
    <property type="match status" value="1"/>
</dbReference>
<keyword evidence="5" id="KW-0812">Transmembrane</keyword>
<evidence type="ECO:0008006" key="8">
    <source>
        <dbReference type="Google" id="ProtNLM"/>
    </source>
</evidence>
<sequence>MKQIIEVGGIRTEAFVLRAEEPVSDITLVVVPGNPGAIEFYVEFITELFHLLEQRYSIVGGHAPQQLNGDAIYTLQDQIRHKIDYLDSFGGKSRFVLMGHSVGAYISLQVTKRRPDFPILKVINLFPTVRDLYQGLPPPVKVIMRPGLRQLIGCIVHCIPTFVKRAILSLARSNFDQSTRELVTGMLKYFLFVIVIVINVLYMAYLEAYEILDLDEDLLRHDEHEVRPTLLFLYGRTDPYTPMEFHDAMKMLMPDGHVHLAEEEVPHAFVLKHSSPVARRVAHFLEDILEHQQEVDDEEENKA</sequence>
<dbReference type="GO" id="GO:0005811">
    <property type="term" value="C:lipid droplet"/>
    <property type="evidence" value="ECO:0007669"/>
    <property type="project" value="UniProtKB-SubCell"/>
</dbReference>
<dbReference type="PANTHER" id="PTHR13390:SF0">
    <property type="entry name" value="LIPID DROPLET-ASSOCIATED HYDROLASE"/>
    <property type="match status" value="1"/>
</dbReference>
<reference evidence="6 7" key="1">
    <citation type="journal article" date="2013" name="Genome Biol.">
        <title>Genome of Acanthamoeba castellanii highlights extensive lateral gene transfer and early evolution of tyrosine kinase signaling.</title>
        <authorList>
            <person name="Clarke M."/>
            <person name="Lohan A.J."/>
            <person name="Liu B."/>
            <person name="Lagkouvardos I."/>
            <person name="Roy S."/>
            <person name="Zafar N."/>
            <person name="Bertelli C."/>
            <person name="Schilde C."/>
            <person name="Kianianmomeni A."/>
            <person name="Burglin T.R."/>
            <person name="Frech C."/>
            <person name="Turcotte B."/>
            <person name="Kopec K.O."/>
            <person name="Synnott J.M."/>
            <person name="Choo C."/>
            <person name="Paponov I."/>
            <person name="Finkler A."/>
            <person name="Soon Heng Tan C."/>
            <person name="Hutchins A.P."/>
            <person name="Weinmeier T."/>
            <person name="Rattei T."/>
            <person name="Chu J.S."/>
            <person name="Gimenez G."/>
            <person name="Irimia M."/>
            <person name="Rigden D.J."/>
            <person name="Fitzpatrick D.A."/>
            <person name="Lorenzo-Morales J."/>
            <person name="Bateman A."/>
            <person name="Chiu C.H."/>
            <person name="Tang P."/>
            <person name="Hegemann P."/>
            <person name="Fromm H."/>
            <person name="Raoult D."/>
            <person name="Greub G."/>
            <person name="Miranda-Saavedra D."/>
            <person name="Chen N."/>
            <person name="Nash P."/>
            <person name="Ginger M.L."/>
            <person name="Horn M."/>
            <person name="Schaap P."/>
            <person name="Caler L."/>
            <person name="Loftus B."/>
        </authorList>
    </citation>
    <scope>NUCLEOTIDE SEQUENCE [LARGE SCALE GENOMIC DNA]</scope>
    <source>
        <strain evidence="6 7">Neff</strain>
    </source>
</reference>
<dbReference type="AlphaFoldDB" id="L8GLI6"/>
<keyword evidence="7" id="KW-1185">Reference proteome</keyword>
<dbReference type="EMBL" id="KB008090">
    <property type="protein sequence ID" value="ELR13563.1"/>
    <property type="molecule type" value="Genomic_DNA"/>
</dbReference>
<dbReference type="SUPFAM" id="SSF53474">
    <property type="entry name" value="alpha/beta-Hydrolases"/>
    <property type="match status" value="1"/>
</dbReference>
<name>L8GLI6_ACACF</name>
<dbReference type="InterPro" id="IPR019363">
    <property type="entry name" value="LDAH"/>
</dbReference>
<dbReference type="InterPro" id="IPR029058">
    <property type="entry name" value="AB_hydrolase_fold"/>
</dbReference>
<dbReference type="RefSeq" id="XP_004335576.1">
    <property type="nucleotide sequence ID" value="XM_004335528.1"/>
</dbReference>
<dbReference type="Proteomes" id="UP000011083">
    <property type="component" value="Unassembled WGS sequence"/>
</dbReference>
<dbReference type="OMA" id="WVPVSYY"/>
<evidence type="ECO:0000256" key="2">
    <source>
        <dbReference type="ARBA" id="ARBA00008300"/>
    </source>
</evidence>
<dbReference type="VEuPathDB" id="AmoebaDB:ACA1_358610"/>
<evidence type="ECO:0000256" key="4">
    <source>
        <dbReference type="ARBA" id="ARBA00022801"/>
    </source>
</evidence>
<accession>L8GLI6</accession>
<dbReference type="PANTHER" id="PTHR13390">
    <property type="entry name" value="LIPASE"/>
    <property type="match status" value="1"/>
</dbReference>
<organism evidence="6 7">
    <name type="scientific">Acanthamoeba castellanii (strain ATCC 30010 / Neff)</name>
    <dbReference type="NCBI Taxonomy" id="1257118"/>
    <lineage>
        <taxon>Eukaryota</taxon>
        <taxon>Amoebozoa</taxon>
        <taxon>Discosea</taxon>
        <taxon>Longamoebia</taxon>
        <taxon>Centramoebida</taxon>
        <taxon>Acanthamoebidae</taxon>
        <taxon>Acanthamoeba</taxon>
    </lineage>
</organism>
<keyword evidence="3" id="KW-0551">Lipid droplet</keyword>
<evidence type="ECO:0000256" key="1">
    <source>
        <dbReference type="ARBA" id="ARBA00004502"/>
    </source>
</evidence>
<comment type="similarity">
    <text evidence="2">Belongs to the AB hydrolase superfamily. LDAH family.</text>
</comment>
<evidence type="ECO:0000256" key="5">
    <source>
        <dbReference type="SAM" id="Phobius"/>
    </source>
</evidence>
<dbReference type="GO" id="GO:0016298">
    <property type="term" value="F:lipase activity"/>
    <property type="evidence" value="ECO:0007669"/>
    <property type="project" value="InterPro"/>
</dbReference>
<keyword evidence="5" id="KW-1133">Transmembrane helix</keyword>
<evidence type="ECO:0000313" key="7">
    <source>
        <dbReference type="Proteomes" id="UP000011083"/>
    </source>
</evidence>
<keyword evidence="5" id="KW-0472">Membrane</keyword>
<proteinExistence type="inferred from homology"/>
<keyword evidence="4" id="KW-0378">Hydrolase</keyword>